<gene>
    <name evidence="2" type="ORF">GCM10009754_53460</name>
</gene>
<proteinExistence type="predicted"/>
<accession>A0ABP5D0W0</accession>
<name>A0ABP5D0W0_9PSEU</name>
<comment type="caution">
    <text evidence="2">The sequence shown here is derived from an EMBL/GenBank/DDBJ whole genome shotgun (WGS) entry which is preliminary data.</text>
</comment>
<feature type="region of interest" description="Disordered" evidence="1">
    <location>
        <begin position="72"/>
        <end position="113"/>
    </location>
</feature>
<evidence type="ECO:0000256" key="1">
    <source>
        <dbReference type="SAM" id="MobiDB-lite"/>
    </source>
</evidence>
<sequence>MASRGVVVAQRHVRVYPRGRSITVRIPHRHRSRELLPVGCLKLVRQFRTGQRIDAGGYGGAEFRVLRTEHAHSRAGGSAAVAASRPRGPHREAGLSVREDPVKMPSRDSDASGSPLIHLEAWIGQEGHV</sequence>
<evidence type="ECO:0000313" key="2">
    <source>
        <dbReference type="EMBL" id="GAA1972229.1"/>
    </source>
</evidence>
<dbReference type="EMBL" id="BAAANN010000023">
    <property type="protein sequence ID" value="GAA1972229.1"/>
    <property type="molecule type" value="Genomic_DNA"/>
</dbReference>
<protein>
    <submittedName>
        <fullName evidence="2">Uncharacterized protein</fullName>
    </submittedName>
</protein>
<feature type="compositionally biased region" description="Low complexity" evidence="1">
    <location>
        <begin position="74"/>
        <end position="86"/>
    </location>
</feature>
<keyword evidence="3" id="KW-1185">Reference proteome</keyword>
<organism evidence="2 3">
    <name type="scientific">Amycolatopsis minnesotensis</name>
    <dbReference type="NCBI Taxonomy" id="337894"/>
    <lineage>
        <taxon>Bacteria</taxon>
        <taxon>Bacillati</taxon>
        <taxon>Actinomycetota</taxon>
        <taxon>Actinomycetes</taxon>
        <taxon>Pseudonocardiales</taxon>
        <taxon>Pseudonocardiaceae</taxon>
        <taxon>Amycolatopsis</taxon>
    </lineage>
</organism>
<evidence type="ECO:0000313" key="3">
    <source>
        <dbReference type="Proteomes" id="UP001501116"/>
    </source>
</evidence>
<reference evidence="3" key="1">
    <citation type="journal article" date="2019" name="Int. J. Syst. Evol. Microbiol.">
        <title>The Global Catalogue of Microorganisms (GCM) 10K type strain sequencing project: providing services to taxonomists for standard genome sequencing and annotation.</title>
        <authorList>
            <consortium name="The Broad Institute Genomics Platform"/>
            <consortium name="The Broad Institute Genome Sequencing Center for Infectious Disease"/>
            <person name="Wu L."/>
            <person name="Ma J."/>
        </authorList>
    </citation>
    <scope>NUCLEOTIDE SEQUENCE [LARGE SCALE GENOMIC DNA]</scope>
    <source>
        <strain evidence="3">JCM 14545</strain>
    </source>
</reference>
<dbReference type="Proteomes" id="UP001501116">
    <property type="component" value="Unassembled WGS sequence"/>
</dbReference>
<feature type="compositionally biased region" description="Basic and acidic residues" evidence="1">
    <location>
        <begin position="89"/>
        <end position="110"/>
    </location>
</feature>